<dbReference type="GO" id="GO:0015074">
    <property type="term" value="P:DNA integration"/>
    <property type="evidence" value="ECO:0007669"/>
    <property type="project" value="UniProtKB-KW"/>
</dbReference>
<gene>
    <name evidence="8" type="ORF">E5353_10525</name>
</gene>
<dbReference type="Gene3D" id="1.10.150.130">
    <property type="match status" value="1"/>
</dbReference>
<dbReference type="InterPro" id="IPR050808">
    <property type="entry name" value="Phage_Integrase"/>
</dbReference>
<dbReference type="Pfam" id="PF00589">
    <property type="entry name" value="Phage_integrase"/>
    <property type="match status" value="1"/>
</dbReference>
<accession>A0A4S2D0A9</accession>
<dbReference type="PANTHER" id="PTHR30629:SF2">
    <property type="entry name" value="PROPHAGE INTEGRASE INTS-RELATED"/>
    <property type="match status" value="1"/>
</dbReference>
<dbReference type="Gene3D" id="1.10.443.10">
    <property type="entry name" value="Intergrase catalytic core"/>
    <property type="match status" value="1"/>
</dbReference>
<proteinExistence type="inferred from homology"/>
<evidence type="ECO:0000259" key="6">
    <source>
        <dbReference type="PROSITE" id="PS51898"/>
    </source>
</evidence>
<evidence type="ECO:0000256" key="3">
    <source>
        <dbReference type="ARBA" id="ARBA00023125"/>
    </source>
</evidence>
<organism evidence="8 9">
    <name type="scientific">Bacteroides caecimuris</name>
    <dbReference type="NCBI Taxonomy" id="1796613"/>
    <lineage>
        <taxon>Bacteria</taxon>
        <taxon>Pseudomonadati</taxon>
        <taxon>Bacteroidota</taxon>
        <taxon>Bacteroidia</taxon>
        <taxon>Bacteroidales</taxon>
        <taxon>Bacteroidaceae</taxon>
        <taxon>Bacteroides</taxon>
    </lineage>
</organism>
<dbReference type="InterPro" id="IPR010998">
    <property type="entry name" value="Integrase_recombinase_N"/>
</dbReference>
<keyword evidence="3 5" id="KW-0238">DNA-binding</keyword>
<dbReference type="InterPro" id="IPR002104">
    <property type="entry name" value="Integrase_catalytic"/>
</dbReference>
<dbReference type="PROSITE" id="PS51898">
    <property type="entry name" value="TYR_RECOMBINASE"/>
    <property type="match status" value="1"/>
</dbReference>
<keyword evidence="2" id="KW-0229">DNA integration</keyword>
<dbReference type="Proteomes" id="UP000309566">
    <property type="component" value="Unassembled WGS sequence"/>
</dbReference>
<comment type="similarity">
    <text evidence="1">Belongs to the 'phage' integrase family.</text>
</comment>
<evidence type="ECO:0000313" key="9">
    <source>
        <dbReference type="Proteomes" id="UP000309566"/>
    </source>
</evidence>
<sequence>MYSTKRKGASLYNIVSYTLPKLHTGKNWYIDFKAYDPLEQKMKRKKYMLDSIDKISIRRKRAAELIANISQQLLSGWNPWADTSNSRQYTLFEDVVDLYNKYLIKFHKSKVFKESTFIDYKKRIKILNDYNQKRLTPIIYIYQFDKTYVSDFLDYILIDRDSSARTRNNYRTWLSSFSSWLLEKQYIDINPVENIKSLTEDTKKRNALSIKDLQKLKGYLEKNNPYFLLLCQFAYYTLIRPDELSNIQLSDIYLKEQKVFIPSSISKNRKDGMVGLNDTLIKSMIDLKIFNYNNDYYLFGKDFKPSKEKSTPRVYRTYFNKVRTILKFPDSYQFYSLKDTGIRDLANSAGIVIARDQARHADISTTNKYLKSESLPVHEETKHFEGLF</sequence>
<evidence type="ECO:0000256" key="1">
    <source>
        <dbReference type="ARBA" id="ARBA00008857"/>
    </source>
</evidence>
<dbReference type="CDD" id="cd00397">
    <property type="entry name" value="DNA_BRE_C"/>
    <property type="match status" value="1"/>
</dbReference>
<dbReference type="InterPro" id="IPR011010">
    <property type="entry name" value="DNA_brk_join_enz"/>
</dbReference>
<keyword evidence="4" id="KW-0233">DNA recombination</keyword>
<dbReference type="RefSeq" id="WP_135999748.1">
    <property type="nucleotide sequence ID" value="NZ_SRYX01000036.1"/>
</dbReference>
<dbReference type="GO" id="GO:0006310">
    <property type="term" value="P:DNA recombination"/>
    <property type="evidence" value="ECO:0007669"/>
    <property type="project" value="UniProtKB-KW"/>
</dbReference>
<dbReference type="AlphaFoldDB" id="A0A4S2D0A9"/>
<feature type="domain" description="Core-binding (CB)" evidence="7">
    <location>
        <begin position="90"/>
        <end position="182"/>
    </location>
</feature>
<name>A0A4S2D0A9_9BACE</name>
<evidence type="ECO:0000256" key="4">
    <source>
        <dbReference type="ARBA" id="ARBA00023172"/>
    </source>
</evidence>
<dbReference type="InterPro" id="IPR013762">
    <property type="entry name" value="Integrase-like_cat_sf"/>
</dbReference>
<dbReference type="SUPFAM" id="SSF56349">
    <property type="entry name" value="DNA breaking-rejoining enzymes"/>
    <property type="match status" value="1"/>
</dbReference>
<dbReference type="PANTHER" id="PTHR30629">
    <property type="entry name" value="PROPHAGE INTEGRASE"/>
    <property type="match status" value="1"/>
</dbReference>
<dbReference type="InterPro" id="IPR044068">
    <property type="entry name" value="CB"/>
</dbReference>
<evidence type="ECO:0000256" key="2">
    <source>
        <dbReference type="ARBA" id="ARBA00022908"/>
    </source>
</evidence>
<evidence type="ECO:0000313" key="8">
    <source>
        <dbReference type="EMBL" id="TGY33514.1"/>
    </source>
</evidence>
<protein>
    <submittedName>
        <fullName evidence="8">Site-specific integrase</fullName>
    </submittedName>
</protein>
<feature type="domain" description="Tyr recombinase" evidence="6">
    <location>
        <begin position="203"/>
        <end position="384"/>
    </location>
</feature>
<comment type="caution">
    <text evidence="8">The sequence shown here is derived from an EMBL/GenBank/DDBJ whole genome shotgun (WGS) entry which is preliminary data.</text>
</comment>
<reference evidence="8 9" key="1">
    <citation type="submission" date="2019-04" db="EMBL/GenBank/DDBJ databases">
        <title>Microbes associate with the intestines of laboratory mice.</title>
        <authorList>
            <person name="Navarre W."/>
            <person name="Wong E."/>
            <person name="Huang K."/>
            <person name="Tropini C."/>
            <person name="Ng K."/>
            <person name="Yu B."/>
        </authorList>
    </citation>
    <scope>NUCLEOTIDE SEQUENCE [LARGE SCALE GENOMIC DNA]</scope>
    <source>
        <strain evidence="8 9">NM63_1-25</strain>
    </source>
</reference>
<evidence type="ECO:0000259" key="7">
    <source>
        <dbReference type="PROSITE" id="PS51900"/>
    </source>
</evidence>
<dbReference type="GO" id="GO:0003677">
    <property type="term" value="F:DNA binding"/>
    <property type="evidence" value="ECO:0007669"/>
    <property type="project" value="UniProtKB-UniRule"/>
</dbReference>
<dbReference type="PROSITE" id="PS51900">
    <property type="entry name" value="CB"/>
    <property type="match status" value="1"/>
</dbReference>
<dbReference type="EMBL" id="SRYX01000036">
    <property type="protein sequence ID" value="TGY33514.1"/>
    <property type="molecule type" value="Genomic_DNA"/>
</dbReference>
<evidence type="ECO:0000256" key="5">
    <source>
        <dbReference type="PROSITE-ProRule" id="PRU01248"/>
    </source>
</evidence>